<comment type="caution">
    <text evidence="1">Lacks conserved residue(s) required for the propagation of feature annotation.</text>
</comment>
<name>A0A0K0DN73_ANGCA</name>
<evidence type="ECO:0000313" key="3">
    <source>
        <dbReference type="Proteomes" id="UP000035642"/>
    </source>
</evidence>
<accession>A0A0K0DN73</accession>
<reference evidence="4" key="2">
    <citation type="submission" date="2017-02" db="UniProtKB">
        <authorList>
            <consortium name="WormBaseParasite"/>
        </authorList>
    </citation>
    <scope>IDENTIFICATION</scope>
</reference>
<dbReference type="AlphaFoldDB" id="A0A0K0DN73"/>
<reference evidence="3" key="1">
    <citation type="submission" date="2012-09" db="EMBL/GenBank/DDBJ databases">
        <authorList>
            <person name="Martin A.A."/>
        </authorList>
    </citation>
    <scope>NUCLEOTIDE SEQUENCE</scope>
</reference>
<dbReference type="Gene3D" id="3.40.390.10">
    <property type="entry name" value="Collagenase (Catalytic Domain)"/>
    <property type="match status" value="1"/>
</dbReference>
<evidence type="ECO:0000259" key="2">
    <source>
        <dbReference type="PROSITE" id="PS51864"/>
    </source>
</evidence>
<dbReference type="SUPFAM" id="SSF55486">
    <property type="entry name" value="Metalloproteases ('zincins'), catalytic domain"/>
    <property type="match status" value="1"/>
</dbReference>
<evidence type="ECO:0000256" key="1">
    <source>
        <dbReference type="PROSITE-ProRule" id="PRU01211"/>
    </source>
</evidence>
<protein>
    <submittedName>
        <fullName evidence="4">Astacin domain-containing protein</fullName>
    </submittedName>
</protein>
<dbReference type="GO" id="GO:0004222">
    <property type="term" value="F:metalloendopeptidase activity"/>
    <property type="evidence" value="ECO:0007669"/>
    <property type="project" value="InterPro"/>
</dbReference>
<dbReference type="Proteomes" id="UP000035642">
    <property type="component" value="Unassembled WGS sequence"/>
</dbReference>
<evidence type="ECO:0000313" key="4">
    <source>
        <dbReference type="WBParaSite" id="ACAC_0001319801-mRNA-1"/>
    </source>
</evidence>
<dbReference type="PANTHER" id="PTHR10127">
    <property type="entry name" value="DISCOIDIN, CUB, EGF, LAMININ , AND ZINC METALLOPROTEASE DOMAIN CONTAINING"/>
    <property type="match status" value="1"/>
</dbReference>
<dbReference type="PROSITE" id="PS51864">
    <property type="entry name" value="ASTACIN"/>
    <property type="match status" value="1"/>
</dbReference>
<feature type="domain" description="Peptidase M12A" evidence="2">
    <location>
        <begin position="1"/>
        <end position="75"/>
    </location>
</feature>
<dbReference type="GO" id="GO:0006508">
    <property type="term" value="P:proteolysis"/>
    <property type="evidence" value="ECO:0007669"/>
    <property type="project" value="InterPro"/>
</dbReference>
<dbReference type="InterPro" id="IPR024079">
    <property type="entry name" value="MetalloPept_cat_dom_sf"/>
</dbReference>
<dbReference type="WBParaSite" id="ACAC_0001319801-mRNA-1">
    <property type="protein sequence ID" value="ACAC_0001319801-mRNA-1"/>
    <property type="gene ID" value="ACAC_0001319801"/>
</dbReference>
<organism evidence="3 4">
    <name type="scientific">Angiostrongylus cantonensis</name>
    <name type="common">Rat lungworm</name>
    <dbReference type="NCBI Taxonomy" id="6313"/>
    <lineage>
        <taxon>Eukaryota</taxon>
        <taxon>Metazoa</taxon>
        <taxon>Ecdysozoa</taxon>
        <taxon>Nematoda</taxon>
        <taxon>Chromadorea</taxon>
        <taxon>Rhabditida</taxon>
        <taxon>Rhabditina</taxon>
        <taxon>Rhabditomorpha</taxon>
        <taxon>Strongyloidea</taxon>
        <taxon>Metastrongylidae</taxon>
        <taxon>Angiostrongylus</taxon>
    </lineage>
</organism>
<proteinExistence type="predicted"/>
<keyword evidence="3" id="KW-1185">Reference proteome</keyword>
<dbReference type="Pfam" id="PF01400">
    <property type="entry name" value="Astacin"/>
    <property type="match status" value="1"/>
</dbReference>
<sequence length="75" mass="8934">LGFFHMQSRCDHDDFIKLQWENFKADWAPQFSQQTNHTNYNYNLTYDYGDYEGVMHYGATGKVPEWGILSSEELF</sequence>
<dbReference type="PANTHER" id="PTHR10127:SF793">
    <property type="entry name" value="ZINC METALLOPROTEINASE NAS-31"/>
    <property type="match status" value="1"/>
</dbReference>
<dbReference type="InterPro" id="IPR001506">
    <property type="entry name" value="Peptidase_M12A"/>
</dbReference>